<sequence length="124" mass="14248">MLLRLKSLGTPADRLMGISTQQQQQLENVQKGAWKVILDPAYINYDDTLTTLSLPKLSARYREAMEKLGKGLLRYPRLRHLLLPDAPRPVLATRHQNKIMSLRPSRADRCHHSETPTMVRATDY</sequence>
<dbReference type="OrthoDB" id="2017643at2759"/>
<evidence type="ECO:0000256" key="1">
    <source>
        <dbReference type="SAM" id="MobiDB-lite"/>
    </source>
</evidence>
<evidence type="ECO:0000313" key="2">
    <source>
        <dbReference type="EMBL" id="MPC91097.1"/>
    </source>
</evidence>
<dbReference type="AlphaFoldDB" id="A0A5B7JCK4"/>
<gene>
    <name evidence="2" type="ORF">E2C01_086112</name>
</gene>
<dbReference type="EMBL" id="VSRR010086578">
    <property type="protein sequence ID" value="MPC91097.1"/>
    <property type="molecule type" value="Genomic_DNA"/>
</dbReference>
<accession>A0A5B7JCK4</accession>
<organism evidence="2 3">
    <name type="scientific">Portunus trituberculatus</name>
    <name type="common">Swimming crab</name>
    <name type="synonym">Neptunus trituberculatus</name>
    <dbReference type="NCBI Taxonomy" id="210409"/>
    <lineage>
        <taxon>Eukaryota</taxon>
        <taxon>Metazoa</taxon>
        <taxon>Ecdysozoa</taxon>
        <taxon>Arthropoda</taxon>
        <taxon>Crustacea</taxon>
        <taxon>Multicrustacea</taxon>
        <taxon>Malacostraca</taxon>
        <taxon>Eumalacostraca</taxon>
        <taxon>Eucarida</taxon>
        <taxon>Decapoda</taxon>
        <taxon>Pleocyemata</taxon>
        <taxon>Brachyura</taxon>
        <taxon>Eubrachyura</taxon>
        <taxon>Portunoidea</taxon>
        <taxon>Portunidae</taxon>
        <taxon>Portuninae</taxon>
        <taxon>Portunus</taxon>
    </lineage>
</organism>
<name>A0A5B7JCK4_PORTR</name>
<proteinExistence type="predicted"/>
<protein>
    <submittedName>
        <fullName evidence="2">Uncharacterized protein</fullName>
    </submittedName>
</protein>
<comment type="caution">
    <text evidence="2">The sequence shown here is derived from an EMBL/GenBank/DDBJ whole genome shotgun (WGS) entry which is preliminary data.</text>
</comment>
<evidence type="ECO:0000313" key="3">
    <source>
        <dbReference type="Proteomes" id="UP000324222"/>
    </source>
</evidence>
<feature type="compositionally biased region" description="Basic and acidic residues" evidence="1">
    <location>
        <begin position="105"/>
        <end position="114"/>
    </location>
</feature>
<reference evidence="2" key="1">
    <citation type="submission" date="2019-05" db="EMBL/GenBank/DDBJ databases">
        <title>Another draft genome of Portunus trituberculatus and its Hox gene families provides insights of decapod evolution.</title>
        <authorList>
            <person name="Jeong J.-H."/>
            <person name="Song I."/>
            <person name="Kim S."/>
            <person name="Choi T."/>
            <person name="Kim D."/>
            <person name="Ryu S."/>
            <person name="Kim W."/>
        </authorList>
    </citation>
    <scope>NUCLEOTIDE SEQUENCE [LARGE SCALE GENOMIC DNA]</scope>
    <source>
        <tissue evidence="2">Muscle</tissue>
    </source>
</reference>
<feature type="region of interest" description="Disordered" evidence="1">
    <location>
        <begin position="104"/>
        <end position="124"/>
    </location>
</feature>
<dbReference type="Proteomes" id="UP000324222">
    <property type="component" value="Unassembled WGS sequence"/>
</dbReference>
<keyword evidence="3" id="KW-1185">Reference proteome</keyword>